<comment type="similarity">
    <text evidence="6">Belongs to the fabD family.</text>
</comment>
<dbReference type="Proteomes" id="UP000502894">
    <property type="component" value="Chromosome"/>
</dbReference>
<dbReference type="InterPro" id="IPR014043">
    <property type="entry name" value="Acyl_transferase_dom"/>
</dbReference>
<comment type="catalytic activity">
    <reaction evidence="5 6">
        <text>holo-[ACP] + malonyl-CoA = malonyl-[ACP] + CoA</text>
        <dbReference type="Rhea" id="RHEA:41792"/>
        <dbReference type="Rhea" id="RHEA-COMP:9623"/>
        <dbReference type="Rhea" id="RHEA-COMP:9685"/>
        <dbReference type="ChEBI" id="CHEBI:57287"/>
        <dbReference type="ChEBI" id="CHEBI:57384"/>
        <dbReference type="ChEBI" id="CHEBI:64479"/>
        <dbReference type="ChEBI" id="CHEBI:78449"/>
        <dbReference type="EC" id="2.3.1.39"/>
    </reaction>
</comment>
<dbReference type="InterPro" id="IPR024925">
    <property type="entry name" value="Malonyl_CoA-ACP_transAc"/>
</dbReference>
<dbReference type="InterPro" id="IPR001227">
    <property type="entry name" value="Ac_transferase_dom_sf"/>
</dbReference>
<dbReference type="PIRSF" id="PIRSF000446">
    <property type="entry name" value="Mct"/>
    <property type="match status" value="1"/>
</dbReference>
<evidence type="ECO:0000313" key="10">
    <source>
        <dbReference type="Proteomes" id="UP000502894"/>
    </source>
</evidence>
<dbReference type="InterPro" id="IPR050858">
    <property type="entry name" value="Mal-CoA-ACP_Trans/PKS_FabD"/>
</dbReference>
<dbReference type="Gene3D" id="3.40.366.10">
    <property type="entry name" value="Malonyl-Coenzyme A Acyl Carrier Protein, domain 2"/>
    <property type="match status" value="1"/>
</dbReference>
<dbReference type="InterPro" id="IPR016036">
    <property type="entry name" value="Malonyl_transacylase_ACP-bd"/>
</dbReference>
<gene>
    <name evidence="9" type="ORF">TUM19329_33290</name>
</gene>
<keyword evidence="3 6" id="KW-0808">Transferase</keyword>
<dbReference type="PANTHER" id="PTHR42681">
    <property type="entry name" value="MALONYL-COA-ACYL CARRIER PROTEIN TRANSACYLASE, MITOCHONDRIAL"/>
    <property type="match status" value="1"/>
</dbReference>
<dbReference type="InterPro" id="IPR016035">
    <property type="entry name" value="Acyl_Trfase/lysoPLipase"/>
</dbReference>
<dbReference type="PANTHER" id="PTHR42681:SF1">
    <property type="entry name" value="MALONYL-COA-ACYL CARRIER PROTEIN TRANSACYLASE, MITOCHONDRIAL"/>
    <property type="match status" value="1"/>
</dbReference>
<dbReference type="EC" id="2.3.1.39" evidence="1 6"/>
<evidence type="ECO:0000259" key="8">
    <source>
        <dbReference type="SMART" id="SM00827"/>
    </source>
</evidence>
<evidence type="ECO:0000313" key="9">
    <source>
        <dbReference type="EMBL" id="BCA96968.1"/>
    </source>
</evidence>
<protein>
    <recommendedName>
        <fullName evidence="2 6">Malonyl CoA-acyl carrier protein transacylase</fullName>
        <ecNumber evidence="1 6">2.3.1.39</ecNumber>
    </recommendedName>
</protein>
<dbReference type="GO" id="GO:0004314">
    <property type="term" value="F:[acyl-carrier-protein] S-malonyltransferase activity"/>
    <property type="evidence" value="ECO:0007669"/>
    <property type="project" value="UniProtKB-EC"/>
</dbReference>
<feature type="domain" description="Malonyl-CoA:ACP transacylase (MAT)" evidence="8">
    <location>
        <begin position="5"/>
        <end position="275"/>
    </location>
</feature>
<evidence type="ECO:0000256" key="6">
    <source>
        <dbReference type="PIRNR" id="PIRNR000446"/>
    </source>
</evidence>
<dbReference type="Gene3D" id="3.30.70.250">
    <property type="entry name" value="Malonyl-CoA ACP transacylase, ACP-binding"/>
    <property type="match status" value="1"/>
</dbReference>
<dbReference type="Pfam" id="PF00698">
    <property type="entry name" value="Acyl_transf_1"/>
    <property type="match status" value="1"/>
</dbReference>
<dbReference type="AlphaFoldDB" id="A0A6F8T9D7"/>
<dbReference type="SMART" id="SM00827">
    <property type="entry name" value="PKS_AT"/>
    <property type="match status" value="1"/>
</dbReference>
<keyword evidence="10" id="KW-1185">Reference proteome</keyword>
<proteinExistence type="inferred from homology"/>
<reference evidence="9" key="1">
    <citation type="journal article" date="2020" name="Microbiol. Resour. Announc.">
        <title>Complete Genome Sequence of Novel Psychrotolerant Legionella Strain TUM19329, Isolated from Antarctic Lake Sediment.</title>
        <authorList>
            <person name="Shimada S."/>
            <person name="Nakai R."/>
            <person name="Aoki K."/>
            <person name="Shimoeda N."/>
            <person name="Ohno G."/>
            <person name="Miyazaki Y."/>
            <person name="Kudoh S."/>
            <person name="Imura S."/>
            <person name="Watanabe K."/>
            <person name="Ishii Y."/>
            <person name="Tateda K."/>
        </authorList>
    </citation>
    <scope>NUCLEOTIDE SEQUENCE [LARGE SCALE GENOMIC DNA]</scope>
    <source>
        <strain evidence="9">TUM19329</strain>
    </source>
</reference>
<dbReference type="InterPro" id="IPR004410">
    <property type="entry name" value="Malonyl_CoA-ACP_transAc_FabD"/>
</dbReference>
<dbReference type="SUPFAM" id="SSF55048">
    <property type="entry name" value="Probable ACP-binding domain of malonyl-CoA ACP transacylase"/>
    <property type="match status" value="1"/>
</dbReference>
<dbReference type="KEGG" id="lant:TUM19329_33290"/>
<feature type="active site" evidence="7">
    <location>
        <position position="190"/>
    </location>
</feature>
<dbReference type="GO" id="GO:0006633">
    <property type="term" value="P:fatty acid biosynthetic process"/>
    <property type="evidence" value="ECO:0007669"/>
    <property type="project" value="TreeGrafter"/>
</dbReference>
<organism evidence="9 10">
    <name type="scientific">Legionella antarctica</name>
    <dbReference type="NCBI Taxonomy" id="2708020"/>
    <lineage>
        <taxon>Bacteria</taxon>
        <taxon>Pseudomonadati</taxon>
        <taxon>Pseudomonadota</taxon>
        <taxon>Gammaproteobacteria</taxon>
        <taxon>Legionellales</taxon>
        <taxon>Legionellaceae</taxon>
        <taxon>Legionella</taxon>
    </lineage>
</organism>
<evidence type="ECO:0000256" key="3">
    <source>
        <dbReference type="ARBA" id="ARBA00022679"/>
    </source>
</evidence>
<dbReference type="NCBIfam" id="TIGR00128">
    <property type="entry name" value="fabD"/>
    <property type="match status" value="1"/>
</dbReference>
<evidence type="ECO:0000256" key="2">
    <source>
        <dbReference type="ARBA" id="ARBA00018953"/>
    </source>
</evidence>
<evidence type="ECO:0000256" key="4">
    <source>
        <dbReference type="ARBA" id="ARBA00023315"/>
    </source>
</evidence>
<evidence type="ECO:0000256" key="1">
    <source>
        <dbReference type="ARBA" id="ARBA00013258"/>
    </source>
</evidence>
<name>A0A6F8T9D7_9GAMM</name>
<evidence type="ECO:0000256" key="7">
    <source>
        <dbReference type="PIRSR" id="PIRSR000446-1"/>
    </source>
</evidence>
<evidence type="ECO:0000256" key="5">
    <source>
        <dbReference type="ARBA" id="ARBA00048462"/>
    </source>
</evidence>
<dbReference type="EMBL" id="AP022839">
    <property type="protein sequence ID" value="BCA96968.1"/>
    <property type="molecule type" value="Genomic_DNA"/>
</dbReference>
<feature type="active site" evidence="7">
    <location>
        <position position="86"/>
    </location>
</feature>
<dbReference type="RefSeq" id="WP_173238195.1">
    <property type="nucleotide sequence ID" value="NZ_AP022839.1"/>
</dbReference>
<accession>A0A6F8T9D7</accession>
<sequence length="276" mass="30697">MTIYMFPGQGSQIKGMGVDLFRQFPQQVKQANELLGYSIDELCINDPKQQLENTEFTQPALYVVEGLAFLAKNTEGLKPKYCIGHSLGEYSALFAAGAFDFITGLKLVKKRGELMAQVRGGAMLAVIGLPLERIKSLLQQNGLDAIDYANFNSSNQIVISGVVDEINSAYDVLENEASICIPLRVSGAFHSRYMQSMANEFEHYIAPVELMPLHTEVISTVTAQPYVQKTIKEYLVKQLTSPVRWAETISYLKNKGESEFIEIGPGTVLTRLMKQN</sequence>
<dbReference type="GO" id="GO:0005829">
    <property type="term" value="C:cytosol"/>
    <property type="evidence" value="ECO:0007669"/>
    <property type="project" value="TreeGrafter"/>
</dbReference>
<keyword evidence="4 6" id="KW-0012">Acyltransferase</keyword>
<dbReference type="SUPFAM" id="SSF52151">
    <property type="entry name" value="FabD/lysophospholipase-like"/>
    <property type="match status" value="1"/>
</dbReference>